<sequence>MTVISMLIGFARSTGVSRPTRRDRETERYSQYMDSVVVLFGKDAKILSSEVDSSLLIRSTVPLLTTQPDWILFQCVHEAEEGVGT</sequence>
<protein>
    <submittedName>
        <fullName evidence="1">Uncharacterized protein</fullName>
    </submittedName>
</protein>
<organism evidence="1 2">
    <name type="scientific">Aspergillus avenaceus</name>
    <dbReference type="NCBI Taxonomy" id="36643"/>
    <lineage>
        <taxon>Eukaryota</taxon>
        <taxon>Fungi</taxon>
        <taxon>Dikarya</taxon>
        <taxon>Ascomycota</taxon>
        <taxon>Pezizomycotina</taxon>
        <taxon>Eurotiomycetes</taxon>
        <taxon>Eurotiomycetidae</taxon>
        <taxon>Eurotiales</taxon>
        <taxon>Aspergillaceae</taxon>
        <taxon>Aspergillus</taxon>
        <taxon>Aspergillus subgen. Circumdati</taxon>
    </lineage>
</organism>
<name>A0A5N6TM12_ASPAV</name>
<dbReference type="AlphaFoldDB" id="A0A5N6TM12"/>
<gene>
    <name evidence="1" type="ORF">BDV25DRAFT_39144</name>
</gene>
<dbReference type="EMBL" id="ML742222">
    <property type="protein sequence ID" value="KAE8147159.1"/>
    <property type="molecule type" value="Genomic_DNA"/>
</dbReference>
<proteinExistence type="predicted"/>
<keyword evidence="2" id="KW-1185">Reference proteome</keyword>
<evidence type="ECO:0000313" key="1">
    <source>
        <dbReference type="EMBL" id="KAE8147159.1"/>
    </source>
</evidence>
<reference evidence="1 2" key="1">
    <citation type="submission" date="2019-04" db="EMBL/GenBank/DDBJ databases">
        <title>Friends and foes A comparative genomics study of 23 Aspergillus species from section Flavi.</title>
        <authorList>
            <consortium name="DOE Joint Genome Institute"/>
            <person name="Kjaerbolling I."/>
            <person name="Vesth T."/>
            <person name="Frisvad J.C."/>
            <person name="Nybo J.L."/>
            <person name="Theobald S."/>
            <person name="Kildgaard S."/>
            <person name="Isbrandt T."/>
            <person name="Kuo A."/>
            <person name="Sato A."/>
            <person name="Lyhne E.K."/>
            <person name="Kogle M.E."/>
            <person name="Wiebenga A."/>
            <person name="Kun R.S."/>
            <person name="Lubbers R.J."/>
            <person name="Makela M.R."/>
            <person name="Barry K."/>
            <person name="Chovatia M."/>
            <person name="Clum A."/>
            <person name="Daum C."/>
            <person name="Haridas S."/>
            <person name="He G."/>
            <person name="LaButti K."/>
            <person name="Lipzen A."/>
            <person name="Mondo S."/>
            <person name="Riley R."/>
            <person name="Salamov A."/>
            <person name="Simmons B.A."/>
            <person name="Magnuson J.K."/>
            <person name="Henrissat B."/>
            <person name="Mortensen U.H."/>
            <person name="Larsen T.O."/>
            <person name="Devries R.P."/>
            <person name="Grigoriev I.V."/>
            <person name="Machida M."/>
            <person name="Baker S.E."/>
            <person name="Andersen M.R."/>
        </authorList>
    </citation>
    <scope>NUCLEOTIDE SEQUENCE [LARGE SCALE GENOMIC DNA]</scope>
    <source>
        <strain evidence="1 2">IBT 18842</strain>
    </source>
</reference>
<dbReference type="Proteomes" id="UP000325780">
    <property type="component" value="Unassembled WGS sequence"/>
</dbReference>
<accession>A0A5N6TM12</accession>
<evidence type="ECO:0000313" key="2">
    <source>
        <dbReference type="Proteomes" id="UP000325780"/>
    </source>
</evidence>